<dbReference type="CDD" id="cd00067">
    <property type="entry name" value="GAL4"/>
    <property type="match status" value="1"/>
</dbReference>
<dbReference type="GO" id="GO:0008270">
    <property type="term" value="F:zinc ion binding"/>
    <property type="evidence" value="ECO:0007669"/>
    <property type="project" value="InterPro"/>
</dbReference>
<gene>
    <name evidence="4" type="ORF">RDB_LOCUS54457</name>
</gene>
<evidence type="ECO:0000313" key="5">
    <source>
        <dbReference type="Proteomes" id="UP000663853"/>
    </source>
</evidence>
<feature type="region of interest" description="Disordered" evidence="3">
    <location>
        <begin position="88"/>
        <end position="107"/>
    </location>
</feature>
<dbReference type="Pfam" id="PF11951">
    <property type="entry name" value="Fungal_trans_2"/>
    <property type="match status" value="1"/>
</dbReference>
<comment type="subcellular location">
    <subcellularLocation>
        <location evidence="1">Nucleus</location>
    </subcellularLocation>
</comment>
<accession>A0A8H3BFG1</accession>
<dbReference type="AlphaFoldDB" id="A0A8H3BFG1"/>
<organism evidence="4 5">
    <name type="scientific">Rhizoctonia solani</name>
    <dbReference type="NCBI Taxonomy" id="456999"/>
    <lineage>
        <taxon>Eukaryota</taxon>
        <taxon>Fungi</taxon>
        <taxon>Dikarya</taxon>
        <taxon>Basidiomycota</taxon>
        <taxon>Agaricomycotina</taxon>
        <taxon>Agaricomycetes</taxon>
        <taxon>Cantharellales</taxon>
        <taxon>Ceratobasidiaceae</taxon>
        <taxon>Rhizoctonia</taxon>
    </lineage>
</organism>
<dbReference type="PANTHER" id="PTHR37534:SF46">
    <property type="entry name" value="ZN(II)2CYS6 TRANSCRIPTION FACTOR (EUROFUNG)"/>
    <property type="match status" value="1"/>
</dbReference>
<dbReference type="SUPFAM" id="SSF57701">
    <property type="entry name" value="Zn2/Cys6 DNA-binding domain"/>
    <property type="match status" value="1"/>
</dbReference>
<evidence type="ECO:0000313" key="4">
    <source>
        <dbReference type="EMBL" id="CAE6455540.1"/>
    </source>
</evidence>
<protein>
    <submittedName>
        <fullName evidence="4">Uncharacterized protein</fullName>
    </submittedName>
</protein>
<dbReference type="GO" id="GO:0005634">
    <property type="term" value="C:nucleus"/>
    <property type="evidence" value="ECO:0007669"/>
    <property type="project" value="UniProtKB-SubCell"/>
</dbReference>
<sequence length="506" mass="56431">MQNTSVNSCTNCLEGGKVCDGAEPICDLCIRDGLFCSGSQPSIRVFSHGSLPQERSGPTTTLHGTLSDITGLLRGTISAIVSTPSWGESNRLGGNSSESSRHSSPSATCLITPRTLALDPRVESNSSPFVLGQYIRFVDKIAFRVPPPYVREGIVFRFRSSMITFSAMSLGARIFQALFDNFDNTNWNIYAGLIDQLYSHICAATNGTNNHSYIEGRLVGTIDLAGLKFITSDNAAGYELIQKATPTLLRLAYYYPEIWTKQGMISPSQVMAHTKYEIFSFIWMDNIAAMVLGTRTFLPYDTTTRAHRLQLRVEWIWGCPEEFIIQCAQINMIRSSRTQQSGWSQWKDIEAEILGWQPAAERSNDSRDAIARLAVQESWRHVMLTYLYMAVCGVNSADPRVDASVNQIIKLLGMVKHTDSFDRHLFVPCLIVGACARQESQRALVERKLSSLRATKMWVLRGADFTSVLEHLWHGAAKDGRATTWDDYVRSRRAMLPVPEGGTPVF</sequence>
<comment type="caution">
    <text evidence="4">The sequence shown here is derived from an EMBL/GenBank/DDBJ whole genome shotgun (WGS) entry which is preliminary data.</text>
</comment>
<dbReference type="Proteomes" id="UP000663853">
    <property type="component" value="Unassembled WGS sequence"/>
</dbReference>
<dbReference type="InterPro" id="IPR036864">
    <property type="entry name" value="Zn2-C6_fun-type_DNA-bd_sf"/>
</dbReference>
<reference evidence="4" key="1">
    <citation type="submission" date="2021-01" db="EMBL/GenBank/DDBJ databases">
        <authorList>
            <person name="Kaushik A."/>
        </authorList>
    </citation>
    <scope>NUCLEOTIDE SEQUENCE</scope>
    <source>
        <strain evidence="4">AG6-10EEA</strain>
    </source>
</reference>
<dbReference type="InterPro" id="IPR021858">
    <property type="entry name" value="Fun_TF"/>
</dbReference>
<name>A0A8H3BFG1_9AGAM</name>
<keyword evidence="2" id="KW-0539">Nucleus</keyword>
<dbReference type="GO" id="GO:0000981">
    <property type="term" value="F:DNA-binding transcription factor activity, RNA polymerase II-specific"/>
    <property type="evidence" value="ECO:0007669"/>
    <property type="project" value="InterPro"/>
</dbReference>
<dbReference type="PANTHER" id="PTHR37534">
    <property type="entry name" value="TRANSCRIPTIONAL ACTIVATOR PROTEIN UGA3"/>
    <property type="match status" value="1"/>
</dbReference>
<proteinExistence type="predicted"/>
<evidence type="ECO:0000256" key="3">
    <source>
        <dbReference type="SAM" id="MobiDB-lite"/>
    </source>
</evidence>
<evidence type="ECO:0000256" key="1">
    <source>
        <dbReference type="ARBA" id="ARBA00004123"/>
    </source>
</evidence>
<dbReference type="EMBL" id="CAJMXA010001236">
    <property type="protein sequence ID" value="CAE6455540.1"/>
    <property type="molecule type" value="Genomic_DNA"/>
</dbReference>
<dbReference type="InterPro" id="IPR001138">
    <property type="entry name" value="Zn2Cys6_DnaBD"/>
</dbReference>
<feature type="compositionally biased region" description="Low complexity" evidence="3">
    <location>
        <begin position="96"/>
        <end position="106"/>
    </location>
</feature>
<evidence type="ECO:0000256" key="2">
    <source>
        <dbReference type="ARBA" id="ARBA00023242"/>
    </source>
</evidence>